<evidence type="ECO:0000259" key="7">
    <source>
        <dbReference type="PROSITE" id="PS50157"/>
    </source>
</evidence>
<dbReference type="SMART" id="SM00355">
    <property type="entry name" value="ZnF_C2H2"/>
    <property type="match status" value="5"/>
</dbReference>
<dbReference type="GO" id="GO:0008270">
    <property type="term" value="F:zinc ion binding"/>
    <property type="evidence" value="ECO:0007669"/>
    <property type="project" value="UniProtKB-KW"/>
</dbReference>
<keyword evidence="4" id="KW-0862">Zinc</keyword>
<evidence type="ECO:0000256" key="3">
    <source>
        <dbReference type="ARBA" id="ARBA00022771"/>
    </source>
</evidence>
<dbReference type="GO" id="GO:0005667">
    <property type="term" value="C:transcription regulator complex"/>
    <property type="evidence" value="ECO:0007669"/>
    <property type="project" value="TreeGrafter"/>
</dbReference>
<feature type="compositionally biased region" description="Low complexity" evidence="6">
    <location>
        <begin position="422"/>
        <end position="436"/>
    </location>
</feature>
<feature type="domain" description="C2H2-type" evidence="7">
    <location>
        <begin position="135"/>
        <end position="164"/>
    </location>
</feature>
<dbReference type="FunFam" id="3.30.160.60:FF:000125">
    <property type="entry name" value="Putative zinc finger protein 143"/>
    <property type="match status" value="3"/>
</dbReference>
<dbReference type="PROSITE" id="PS50157">
    <property type="entry name" value="ZINC_FINGER_C2H2_2"/>
    <property type="match status" value="4"/>
</dbReference>
<feature type="domain" description="C2H2-type" evidence="7">
    <location>
        <begin position="105"/>
        <end position="134"/>
    </location>
</feature>
<dbReference type="GO" id="GO:0000978">
    <property type="term" value="F:RNA polymerase II cis-regulatory region sequence-specific DNA binding"/>
    <property type="evidence" value="ECO:0007669"/>
    <property type="project" value="TreeGrafter"/>
</dbReference>
<reference evidence="8 9" key="1">
    <citation type="submission" date="2017-12" db="EMBL/GenBank/DDBJ databases">
        <title>Sequencing, de novo assembly and annotation of complete genome of a new Thraustochytrid species, strain FCC1311.</title>
        <authorList>
            <person name="Sedici K."/>
            <person name="Godart F."/>
            <person name="Aiese Cigliano R."/>
            <person name="Sanseverino W."/>
            <person name="Barakat M."/>
            <person name="Ortet P."/>
            <person name="Marechal E."/>
            <person name="Cagnac O."/>
            <person name="Amato A."/>
        </authorList>
    </citation>
    <scope>NUCLEOTIDE SEQUENCE [LARGE SCALE GENOMIC DNA]</scope>
</reference>
<dbReference type="PANTHER" id="PTHR14003">
    <property type="entry name" value="TRANSCRIPTIONAL REPRESSOR PROTEIN YY"/>
    <property type="match status" value="1"/>
</dbReference>
<proteinExistence type="predicted"/>
<dbReference type="Gene3D" id="3.30.160.60">
    <property type="entry name" value="Classic Zinc Finger"/>
    <property type="match status" value="4"/>
</dbReference>
<dbReference type="PANTHER" id="PTHR14003:SF19">
    <property type="entry name" value="YY2 TRANSCRIPTION FACTOR"/>
    <property type="match status" value="1"/>
</dbReference>
<evidence type="ECO:0000313" key="9">
    <source>
        <dbReference type="Proteomes" id="UP000241890"/>
    </source>
</evidence>
<feature type="compositionally biased region" description="Polar residues" evidence="6">
    <location>
        <begin position="379"/>
        <end position="395"/>
    </location>
</feature>
<dbReference type="InterPro" id="IPR013087">
    <property type="entry name" value="Znf_C2H2_type"/>
</dbReference>
<evidence type="ECO:0000256" key="5">
    <source>
        <dbReference type="PROSITE-ProRule" id="PRU00042"/>
    </source>
</evidence>
<evidence type="ECO:0000256" key="2">
    <source>
        <dbReference type="ARBA" id="ARBA00022737"/>
    </source>
</evidence>
<feature type="domain" description="C2H2-type" evidence="7">
    <location>
        <begin position="76"/>
        <end position="105"/>
    </location>
</feature>
<protein>
    <submittedName>
        <fullName evidence="8">Zinc finger protein 42</fullName>
    </submittedName>
</protein>
<evidence type="ECO:0000256" key="1">
    <source>
        <dbReference type="ARBA" id="ARBA00022723"/>
    </source>
</evidence>
<feature type="region of interest" description="Disordered" evidence="6">
    <location>
        <begin position="186"/>
        <end position="216"/>
    </location>
</feature>
<keyword evidence="1" id="KW-0479">Metal-binding</keyword>
<evidence type="ECO:0000313" key="8">
    <source>
        <dbReference type="EMBL" id="GBG30673.1"/>
    </source>
</evidence>
<organism evidence="8 9">
    <name type="scientific">Hondaea fermentalgiana</name>
    <dbReference type="NCBI Taxonomy" id="2315210"/>
    <lineage>
        <taxon>Eukaryota</taxon>
        <taxon>Sar</taxon>
        <taxon>Stramenopiles</taxon>
        <taxon>Bigyra</taxon>
        <taxon>Labyrinthulomycetes</taxon>
        <taxon>Thraustochytrida</taxon>
        <taxon>Thraustochytriidae</taxon>
        <taxon>Hondaea</taxon>
    </lineage>
</organism>
<sequence>MMQQQQQRAQPAAAARIASTTSTMSTSSNAAGAAPDLACEFCGKVLATSKLLREHVAQHKWGPHEVIHRTDGRTVFRCLFEGCGKVVKDRKVLRKHLLTHKPREFVCPVPGCGKRFYERAKLKRHNLVHTGEKDFVCTYPGCDKKFAYKANLKTHIRTHTGHRPYACTYPGCNKSFAQASNRNSHMLTHNHSKSKRKVPDSSLSSPSSQIHNTYGAPNSAYTHQLRLTAADVADAPSRQGNTVLATAQALLHLPPHKVRKINDASSPQDDAVSATASPESERPAVAQAPVSPLLVARQAPDARAFLEASTAPNSFSNNNNNNKATATVPAHLKQTETVRSLLSLSGGGPSPSMLSESTAPRKLVGPSSLDKMADLVQLTSQKNKLPTPNAATSSVKKMPLRQHSSHHSNQPRVSIPALPRVPDATASPSMAPSSTPKLSPSFFDDFMAQLKMSSSPKSPAEDFTPAASPLAHLFSPSAYENHLYAPPVFPSGSVSNLLASTSGGNTLSASSGLGSNASTAEPSFMQQLMKKALM</sequence>
<feature type="region of interest" description="Disordered" evidence="6">
    <location>
        <begin position="342"/>
        <end position="366"/>
    </location>
</feature>
<keyword evidence="9" id="KW-1185">Reference proteome</keyword>
<comment type="caution">
    <text evidence="8">The sequence shown here is derived from an EMBL/GenBank/DDBJ whole genome shotgun (WGS) entry which is preliminary data.</text>
</comment>
<dbReference type="Pfam" id="PF00096">
    <property type="entry name" value="zf-C2H2"/>
    <property type="match status" value="3"/>
</dbReference>
<feature type="compositionally biased region" description="Polar residues" evidence="6">
    <location>
        <begin position="263"/>
        <end position="278"/>
    </location>
</feature>
<dbReference type="GO" id="GO:0000785">
    <property type="term" value="C:chromatin"/>
    <property type="evidence" value="ECO:0007669"/>
    <property type="project" value="TreeGrafter"/>
</dbReference>
<feature type="region of interest" description="Disordered" evidence="6">
    <location>
        <begin position="1"/>
        <end position="29"/>
    </location>
</feature>
<feature type="region of interest" description="Disordered" evidence="6">
    <location>
        <begin position="260"/>
        <end position="289"/>
    </location>
</feature>
<evidence type="ECO:0000256" key="4">
    <source>
        <dbReference type="ARBA" id="ARBA00022833"/>
    </source>
</evidence>
<keyword evidence="3 5" id="KW-0863">Zinc-finger</keyword>
<evidence type="ECO:0000256" key="6">
    <source>
        <dbReference type="SAM" id="MobiDB-lite"/>
    </source>
</evidence>
<name>A0A2R5GPX3_9STRA</name>
<dbReference type="InParanoid" id="A0A2R5GPX3"/>
<dbReference type="Proteomes" id="UP000241890">
    <property type="component" value="Unassembled WGS sequence"/>
</dbReference>
<feature type="domain" description="C2H2-type" evidence="7">
    <location>
        <begin position="165"/>
        <end position="194"/>
    </location>
</feature>
<gene>
    <name evidence="8" type="ORF">FCC1311_068932</name>
</gene>
<feature type="compositionally biased region" description="Low complexity" evidence="6">
    <location>
        <begin position="342"/>
        <end position="357"/>
    </location>
</feature>
<feature type="region of interest" description="Disordered" evidence="6">
    <location>
        <begin position="379"/>
        <end position="438"/>
    </location>
</feature>
<dbReference type="InterPro" id="IPR036236">
    <property type="entry name" value="Znf_C2H2_sf"/>
</dbReference>
<keyword evidence="2" id="KW-0677">Repeat</keyword>
<dbReference type="GO" id="GO:0031519">
    <property type="term" value="C:PcG protein complex"/>
    <property type="evidence" value="ECO:0007669"/>
    <property type="project" value="TreeGrafter"/>
</dbReference>
<dbReference type="EMBL" id="BEYU01000081">
    <property type="protein sequence ID" value="GBG30673.1"/>
    <property type="molecule type" value="Genomic_DNA"/>
</dbReference>
<accession>A0A2R5GPX3</accession>
<dbReference type="OrthoDB" id="6077919at2759"/>
<dbReference type="PROSITE" id="PS00028">
    <property type="entry name" value="ZINC_FINGER_C2H2_1"/>
    <property type="match status" value="4"/>
</dbReference>
<dbReference type="SUPFAM" id="SSF57667">
    <property type="entry name" value="beta-beta-alpha zinc fingers"/>
    <property type="match status" value="2"/>
</dbReference>
<dbReference type="GO" id="GO:0000981">
    <property type="term" value="F:DNA-binding transcription factor activity, RNA polymerase II-specific"/>
    <property type="evidence" value="ECO:0007669"/>
    <property type="project" value="TreeGrafter"/>
</dbReference>
<dbReference type="AlphaFoldDB" id="A0A2R5GPX3"/>